<evidence type="ECO:0000256" key="1">
    <source>
        <dbReference type="SAM" id="MobiDB-lite"/>
    </source>
</evidence>
<dbReference type="RefSeq" id="WP_150077659.1">
    <property type="nucleotide sequence ID" value="NZ_VWOX01000009.1"/>
</dbReference>
<evidence type="ECO:0000313" key="2">
    <source>
        <dbReference type="EMBL" id="KAA5541926.1"/>
    </source>
</evidence>
<name>A0A5M6D592_9BACT</name>
<protein>
    <recommendedName>
        <fullName evidence="4">PQQ enzyme-like repeat protein</fullName>
    </recommendedName>
</protein>
<dbReference type="SUPFAM" id="SSF50998">
    <property type="entry name" value="Quinoprotein alcohol dehydrogenase-like"/>
    <property type="match status" value="1"/>
</dbReference>
<evidence type="ECO:0008006" key="4">
    <source>
        <dbReference type="Google" id="ProtNLM"/>
    </source>
</evidence>
<keyword evidence="3" id="KW-1185">Reference proteome</keyword>
<dbReference type="Proteomes" id="UP000324479">
    <property type="component" value="Unassembled WGS sequence"/>
</dbReference>
<sequence>MLEPRWTYSNPTGLSKWYGHVDYYGQYVIGQWFALDAETGTQYWTRRFFRPTTVCGCAHDVIVASETRSDGPWTAGFGVYGIDAQTGKLRWVNHGRGLWGKLLRCFDYVPGFTNEFRDVPKCLVDQYVVTTRGRILDVRTGHDCSSVKTNEPNNEDRSGPQHKLYDNKTLETDGHTIKVEGHRDDFVILRRDKNGNDIWRFAAKDLSLHVDGNYYSYRFHDGRIFIILGDAPNYVPINEAEPLYVKPNPANYQLGILDVSSGKCKLAPMANAKQRKECRIESIRDSRMLVSCDGTELAEYEIEK</sequence>
<dbReference type="AlphaFoldDB" id="A0A5M6D592"/>
<accession>A0A5M6D592</accession>
<reference evidence="2 3" key="1">
    <citation type="submission" date="2019-08" db="EMBL/GenBank/DDBJ databases">
        <authorList>
            <person name="Dhanesh K."/>
            <person name="Kumar G."/>
            <person name="Sasikala C."/>
            <person name="Venkata Ramana C."/>
        </authorList>
    </citation>
    <scope>NUCLEOTIDE SEQUENCE [LARGE SCALE GENOMIC DNA]</scope>
    <source>
        <strain evidence="2 3">JC645</strain>
    </source>
</reference>
<feature type="region of interest" description="Disordered" evidence="1">
    <location>
        <begin position="143"/>
        <end position="166"/>
    </location>
</feature>
<dbReference type="InterPro" id="IPR015943">
    <property type="entry name" value="WD40/YVTN_repeat-like_dom_sf"/>
</dbReference>
<dbReference type="Gene3D" id="2.130.10.10">
    <property type="entry name" value="YVTN repeat-like/Quinoprotein amine dehydrogenase"/>
    <property type="match status" value="1"/>
</dbReference>
<organism evidence="2 3">
    <name type="scientific">Roseiconus nitratireducens</name>
    <dbReference type="NCBI Taxonomy" id="2605748"/>
    <lineage>
        <taxon>Bacteria</taxon>
        <taxon>Pseudomonadati</taxon>
        <taxon>Planctomycetota</taxon>
        <taxon>Planctomycetia</taxon>
        <taxon>Pirellulales</taxon>
        <taxon>Pirellulaceae</taxon>
        <taxon>Roseiconus</taxon>
    </lineage>
</organism>
<comment type="caution">
    <text evidence="2">The sequence shown here is derived from an EMBL/GenBank/DDBJ whole genome shotgun (WGS) entry which is preliminary data.</text>
</comment>
<evidence type="ECO:0000313" key="3">
    <source>
        <dbReference type="Proteomes" id="UP000324479"/>
    </source>
</evidence>
<dbReference type="InterPro" id="IPR011047">
    <property type="entry name" value="Quinoprotein_ADH-like_sf"/>
</dbReference>
<feature type="compositionally biased region" description="Basic and acidic residues" evidence="1">
    <location>
        <begin position="154"/>
        <end position="166"/>
    </location>
</feature>
<dbReference type="EMBL" id="VWOX01000009">
    <property type="protein sequence ID" value="KAA5541926.1"/>
    <property type="molecule type" value="Genomic_DNA"/>
</dbReference>
<gene>
    <name evidence="2" type="ORF">FYK55_17170</name>
</gene>
<proteinExistence type="predicted"/>